<organism evidence="1 2">
    <name type="scientific">Melastoma candidum</name>
    <dbReference type="NCBI Taxonomy" id="119954"/>
    <lineage>
        <taxon>Eukaryota</taxon>
        <taxon>Viridiplantae</taxon>
        <taxon>Streptophyta</taxon>
        <taxon>Embryophyta</taxon>
        <taxon>Tracheophyta</taxon>
        <taxon>Spermatophyta</taxon>
        <taxon>Magnoliopsida</taxon>
        <taxon>eudicotyledons</taxon>
        <taxon>Gunneridae</taxon>
        <taxon>Pentapetalae</taxon>
        <taxon>rosids</taxon>
        <taxon>malvids</taxon>
        <taxon>Myrtales</taxon>
        <taxon>Melastomataceae</taxon>
        <taxon>Melastomatoideae</taxon>
        <taxon>Melastomateae</taxon>
        <taxon>Melastoma</taxon>
    </lineage>
</organism>
<sequence>MEGQQYQGELLAYLQSTMRAIEAACTSIQMHTNPAAAEATILSLSRSPQPYKACKFIMENSQLANARFQAAGALRDAAIREWSFLSSDDRNNLINFCLNFVFQHAGSPEGYVQAKVSSVAAQLLKRGWLEFSVSEKERFFYQVNQAILGSHGLQVQFVSINFLESLVSEFSPTTSSAMGLPREFIEQCRKSIELDYLKVFYCWTRDAALGVAARIIESDSGTDEVKVCTAALRFMLQIMTWEFRYSSNSVKNINIFSDAIRPDNTLLNRTECIVVQPGPAWREVLLSSGHAIWLVKLYSALRQKFSRDGFWIDCPIAVAARKVILQFCSLAGTVFPSDGGRLHEHHLLQLLSGVIKWIDPPDAVSKEIESGKSSSELLDGCRALYAMATVTTPSTFDKLLKSMRPYGTLMLFSNLMCEVLKVLMTKESDEETWSWEARDILLDTWTAILTTSSGSSENATLPPEGVHAAASVFLLIVESELKGACASVFNDDSASDYLHASISAMDERLASYALIARAATDVTVPLLTSLFNDRLSRLHQGRGIVDPTETMEELYSLLLLIGHVIADEGEGETPLVPNAIQRHFLDYVEAEKHPVVVLSSSVIRFAEQSLDPEARSSIFSPRLMEAIIWFLARWALSYLMSPEEYKEANHDSGLGSTNQIQSYGSKGIILKFFSEYGNGKTVLDIIVRVCATTLLSYPGENFLQGLTCCQLLHALVRQKNICVHLVELESWRDLGHTFANEKILFMLNASHQKSLAQTFILSTAGVKNSDTANQYVRNVTSHMTTYLAELCDKRDLRSIAEQPDIILLVTCLLERLRGAAGACEPRIQKSLYEMGLSVLKAILVLLEIYKHESAVVYLLLKFVVDWVDGQITHLEAQETSIVVDFCMRLLQLYSSLNIGKISLSTSSALLSDAETDKCKDLRALLQLLSGLCSKDLVDFSSDSSDTPTTNISQVVFYGLHIVTPLISLELLKYPKLCHDYFSLLSHMLEVYPEMVGQLNGEAFTRVLQTLDFGLHHQDVDVVSMCLRALKALASYHYKETTCGRPGLGSQASSGSHPTGELKGGILSQFLRSLLHLLLFENYSSDLVGVAADALFPLILCEQGLYQTLGNELIQGQVNPNFRSRLSNAFYALTSANQLSSTLDRINCQRFRKNLTAFLIEVRGFMRTM</sequence>
<comment type="caution">
    <text evidence="1">The sequence shown here is derived from an EMBL/GenBank/DDBJ whole genome shotgun (WGS) entry which is preliminary data.</text>
</comment>
<protein>
    <submittedName>
        <fullName evidence="1">Uncharacterized protein</fullName>
    </submittedName>
</protein>
<dbReference type="Proteomes" id="UP001057402">
    <property type="component" value="Chromosome 5"/>
</dbReference>
<evidence type="ECO:0000313" key="1">
    <source>
        <dbReference type="EMBL" id="KAI4370235.1"/>
    </source>
</evidence>
<accession>A0ACB9QUW5</accession>
<dbReference type="EMBL" id="CM042884">
    <property type="protein sequence ID" value="KAI4370235.1"/>
    <property type="molecule type" value="Genomic_DNA"/>
</dbReference>
<reference evidence="2" key="1">
    <citation type="journal article" date="2023" name="Front. Plant Sci.">
        <title>Chromosomal-level genome assembly of Melastoma candidum provides insights into trichome evolution.</title>
        <authorList>
            <person name="Zhong Y."/>
            <person name="Wu W."/>
            <person name="Sun C."/>
            <person name="Zou P."/>
            <person name="Liu Y."/>
            <person name="Dai S."/>
            <person name="Zhou R."/>
        </authorList>
    </citation>
    <scope>NUCLEOTIDE SEQUENCE [LARGE SCALE GENOMIC DNA]</scope>
</reference>
<evidence type="ECO:0000313" key="2">
    <source>
        <dbReference type="Proteomes" id="UP001057402"/>
    </source>
</evidence>
<proteinExistence type="predicted"/>
<name>A0ACB9QUW5_9MYRT</name>
<gene>
    <name evidence="1" type="ORF">MLD38_018605</name>
</gene>
<keyword evidence="2" id="KW-1185">Reference proteome</keyword>